<feature type="domain" description="Myb-like" evidence="4">
    <location>
        <begin position="105"/>
        <end position="156"/>
    </location>
</feature>
<evidence type="ECO:0000256" key="2">
    <source>
        <dbReference type="ARBA" id="ARBA00023242"/>
    </source>
</evidence>
<evidence type="ECO:0008006" key="8">
    <source>
        <dbReference type="Google" id="ProtNLM"/>
    </source>
</evidence>
<evidence type="ECO:0000259" key="4">
    <source>
        <dbReference type="PROSITE" id="PS50090"/>
    </source>
</evidence>
<proteinExistence type="predicted"/>
<evidence type="ECO:0000259" key="5">
    <source>
        <dbReference type="PROSITE" id="PS51294"/>
    </source>
</evidence>
<dbReference type="Pfam" id="PF00249">
    <property type="entry name" value="Myb_DNA-binding"/>
    <property type="match status" value="2"/>
</dbReference>
<dbReference type="InterPro" id="IPR017930">
    <property type="entry name" value="Myb_dom"/>
</dbReference>
<dbReference type="PROSITE" id="PS50090">
    <property type="entry name" value="MYB_LIKE"/>
    <property type="match status" value="2"/>
</dbReference>
<protein>
    <recommendedName>
        <fullName evidence="8">R2R3-MYB protein</fullName>
    </recommendedName>
</protein>
<dbReference type="EMBL" id="JABTTQ020002064">
    <property type="protein sequence ID" value="KAK6126081.1"/>
    <property type="molecule type" value="Genomic_DNA"/>
</dbReference>
<feature type="domain" description="HTH myb-type" evidence="5">
    <location>
        <begin position="161"/>
        <end position="211"/>
    </location>
</feature>
<feature type="region of interest" description="Disordered" evidence="3">
    <location>
        <begin position="395"/>
        <end position="431"/>
    </location>
</feature>
<comment type="subcellular location">
    <subcellularLocation>
        <location evidence="1">Nucleus</location>
    </subcellularLocation>
</comment>
<keyword evidence="2" id="KW-0539">Nucleus</keyword>
<evidence type="ECO:0000256" key="3">
    <source>
        <dbReference type="SAM" id="MobiDB-lite"/>
    </source>
</evidence>
<feature type="compositionally biased region" description="Low complexity" evidence="3">
    <location>
        <begin position="20"/>
        <end position="46"/>
    </location>
</feature>
<feature type="domain" description="HTH myb-type" evidence="5">
    <location>
        <begin position="105"/>
        <end position="160"/>
    </location>
</feature>
<dbReference type="Gene3D" id="1.10.10.60">
    <property type="entry name" value="Homeodomain-like"/>
    <property type="match status" value="3"/>
</dbReference>
<keyword evidence="7" id="KW-1185">Reference proteome</keyword>
<feature type="region of interest" description="Disordered" evidence="3">
    <location>
        <begin position="1"/>
        <end position="70"/>
    </location>
</feature>
<reference evidence="6 7" key="1">
    <citation type="journal article" date="2021" name="Comput. Struct. Biotechnol. J.">
        <title>De novo genome assembly of the potent medicinal plant Rehmannia glutinosa using nanopore technology.</title>
        <authorList>
            <person name="Ma L."/>
            <person name="Dong C."/>
            <person name="Song C."/>
            <person name="Wang X."/>
            <person name="Zheng X."/>
            <person name="Niu Y."/>
            <person name="Chen S."/>
            <person name="Feng W."/>
        </authorList>
    </citation>
    <scope>NUCLEOTIDE SEQUENCE [LARGE SCALE GENOMIC DNA]</scope>
    <source>
        <strain evidence="6">DH-2019</strain>
    </source>
</reference>
<organism evidence="6 7">
    <name type="scientific">Rehmannia glutinosa</name>
    <name type="common">Chinese foxglove</name>
    <dbReference type="NCBI Taxonomy" id="99300"/>
    <lineage>
        <taxon>Eukaryota</taxon>
        <taxon>Viridiplantae</taxon>
        <taxon>Streptophyta</taxon>
        <taxon>Embryophyta</taxon>
        <taxon>Tracheophyta</taxon>
        <taxon>Spermatophyta</taxon>
        <taxon>Magnoliopsida</taxon>
        <taxon>eudicotyledons</taxon>
        <taxon>Gunneridae</taxon>
        <taxon>Pentapetalae</taxon>
        <taxon>asterids</taxon>
        <taxon>lamiids</taxon>
        <taxon>Lamiales</taxon>
        <taxon>Orobanchaceae</taxon>
        <taxon>Rehmannieae</taxon>
        <taxon>Rehmannia</taxon>
    </lineage>
</organism>
<evidence type="ECO:0000313" key="6">
    <source>
        <dbReference type="EMBL" id="KAK6126081.1"/>
    </source>
</evidence>
<name>A0ABR0UUA3_REHGL</name>
<dbReference type="PROSITE" id="PS51294">
    <property type="entry name" value="HTH_MYB"/>
    <property type="match status" value="2"/>
</dbReference>
<feature type="compositionally biased region" description="Basic and acidic residues" evidence="3">
    <location>
        <begin position="458"/>
        <end position="472"/>
    </location>
</feature>
<dbReference type="InterPro" id="IPR001005">
    <property type="entry name" value="SANT/Myb"/>
</dbReference>
<sequence length="489" mass="54534">MAEVKSDDLCLENKATRAASSSSVSENSSSIALKSPGISSPSSTSPAHRRTTGPIRRAKGGWTPEETPKSCSNNVSCTNIDMHVAEFFPDRSEVQCLHRWQKVLNPELVKGPWTQEEDEKIREMVAKYGPTKWSVIARSLPGRIGKQCRERWHNHLNPHIKKDAWTLEEELTLLNAHRVNGNKWAELAKLLPGRTDNAIKNHWNSSLKKKLDFYLATGNLPPIAKNAPITGAKDIDMIIDSIGELHKGSNSIVKVDDEKDKPETVIKDHDIAAYRQSESTNPEFRKGETIPSEAETIRSNAASGEVDQYRIIGAPVHYDIPIWGTLYYEPPMIDNYGQLDSDLANISLMQSESDISPAMSPTPFFTPPSVNGRSSFAQTPESRLKIAAKTFPNTPSILRKRKSNTQSKEIVLSNGDDDDGLSSHNSFSSSPPYRLSFKRNSVIKSIEKQLDFAMNMEQKYKDNNTKSGDSKVKGTPPATKFVYTRQRRG</sequence>
<accession>A0ABR0UUA3</accession>
<dbReference type="InterPro" id="IPR050560">
    <property type="entry name" value="MYB_TF"/>
</dbReference>
<dbReference type="PANTHER" id="PTHR45614:SF194">
    <property type="entry name" value="TRANSCRIPTION FACTOR MYB3R-3-RELATED"/>
    <property type="match status" value="1"/>
</dbReference>
<comment type="caution">
    <text evidence="6">The sequence shown here is derived from an EMBL/GenBank/DDBJ whole genome shotgun (WGS) entry which is preliminary data.</text>
</comment>
<feature type="domain" description="Myb-like" evidence="4">
    <location>
        <begin position="157"/>
        <end position="207"/>
    </location>
</feature>
<dbReference type="PANTHER" id="PTHR45614">
    <property type="entry name" value="MYB PROTEIN-RELATED"/>
    <property type="match status" value="1"/>
</dbReference>
<evidence type="ECO:0000256" key="1">
    <source>
        <dbReference type="ARBA" id="ARBA00004123"/>
    </source>
</evidence>
<dbReference type="CDD" id="cd00167">
    <property type="entry name" value="SANT"/>
    <property type="match status" value="2"/>
</dbReference>
<evidence type="ECO:0000313" key="7">
    <source>
        <dbReference type="Proteomes" id="UP001318860"/>
    </source>
</evidence>
<dbReference type="SUPFAM" id="SSF46689">
    <property type="entry name" value="Homeodomain-like"/>
    <property type="match status" value="1"/>
</dbReference>
<dbReference type="Proteomes" id="UP001318860">
    <property type="component" value="Unassembled WGS sequence"/>
</dbReference>
<gene>
    <name evidence="6" type="ORF">DH2020_040195</name>
</gene>
<dbReference type="SMART" id="SM00717">
    <property type="entry name" value="SANT"/>
    <property type="match status" value="3"/>
</dbReference>
<dbReference type="InterPro" id="IPR009057">
    <property type="entry name" value="Homeodomain-like_sf"/>
</dbReference>
<feature type="region of interest" description="Disordered" evidence="3">
    <location>
        <begin position="458"/>
        <end position="489"/>
    </location>
</feature>
<feature type="compositionally biased region" description="Basic residues" evidence="3">
    <location>
        <begin position="47"/>
        <end position="59"/>
    </location>
</feature>